<evidence type="ECO:0000313" key="1">
    <source>
        <dbReference type="EMBL" id="KAK8916580.1"/>
    </source>
</evidence>
<reference evidence="1 2" key="1">
    <citation type="journal article" date="2022" name="Nat. Plants">
        <title>Genomes of leafy and leafless Platanthera orchids illuminate the evolution of mycoheterotrophy.</title>
        <authorList>
            <person name="Li M.H."/>
            <person name="Liu K.W."/>
            <person name="Li Z."/>
            <person name="Lu H.C."/>
            <person name="Ye Q.L."/>
            <person name="Zhang D."/>
            <person name="Wang J.Y."/>
            <person name="Li Y.F."/>
            <person name="Zhong Z.M."/>
            <person name="Liu X."/>
            <person name="Yu X."/>
            <person name="Liu D.K."/>
            <person name="Tu X.D."/>
            <person name="Liu B."/>
            <person name="Hao Y."/>
            <person name="Liao X.Y."/>
            <person name="Jiang Y.T."/>
            <person name="Sun W.H."/>
            <person name="Chen J."/>
            <person name="Chen Y.Q."/>
            <person name="Ai Y."/>
            <person name="Zhai J.W."/>
            <person name="Wu S.S."/>
            <person name="Zhou Z."/>
            <person name="Hsiao Y.Y."/>
            <person name="Wu W.L."/>
            <person name="Chen Y.Y."/>
            <person name="Lin Y.F."/>
            <person name="Hsu J.L."/>
            <person name="Li C.Y."/>
            <person name="Wang Z.W."/>
            <person name="Zhao X."/>
            <person name="Zhong W.Y."/>
            <person name="Ma X.K."/>
            <person name="Ma L."/>
            <person name="Huang J."/>
            <person name="Chen G.Z."/>
            <person name="Huang M.Z."/>
            <person name="Huang L."/>
            <person name="Peng D.H."/>
            <person name="Luo Y.B."/>
            <person name="Zou S.Q."/>
            <person name="Chen S.P."/>
            <person name="Lan S."/>
            <person name="Tsai W.C."/>
            <person name="Van de Peer Y."/>
            <person name="Liu Z.J."/>
        </authorList>
    </citation>
    <scope>NUCLEOTIDE SEQUENCE [LARGE SCALE GENOMIC DNA]</scope>
    <source>
        <strain evidence="1">Lor287</strain>
    </source>
</reference>
<protein>
    <submittedName>
        <fullName evidence="1">Uncharacterized protein</fullName>
    </submittedName>
</protein>
<comment type="caution">
    <text evidence="1">The sequence shown here is derived from an EMBL/GenBank/DDBJ whole genome shotgun (WGS) entry which is preliminary data.</text>
</comment>
<keyword evidence="2" id="KW-1185">Reference proteome</keyword>
<name>A0AAP0AVJ6_9ASPA</name>
<dbReference type="AlphaFoldDB" id="A0AAP0AVJ6"/>
<dbReference type="EMBL" id="JBBWWQ010000020">
    <property type="protein sequence ID" value="KAK8916580.1"/>
    <property type="molecule type" value="Genomic_DNA"/>
</dbReference>
<accession>A0AAP0AVJ6</accession>
<organism evidence="1 2">
    <name type="scientific">Platanthera zijinensis</name>
    <dbReference type="NCBI Taxonomy" id="2320716"/>
    <lineage>
        <taxon>Eukaryota</taxon>
        <taxon>Viridiplantae</taxon>
        <taxon>Streptophyta</taxon>
        <taxon>Embryophyta</taxon>
        <taxon>Tracheophyta</taxon>
        <taxon>Spermatophyta</taxon>
        <taxon>Magnoliopsida</taxon>
        <taxon>Liliopsida</taxon>
        <taxon>Asparagales</taxon>
        <taxon>Orchidaceae</taxon>
        <taxon>Orchidoideae</taxon>
        <taxon>Orchideae</taxon>
        <taxon>Orchidinae</taxon>
        <taxon>Platanthera</taxon>
    </lineage>
</organism>
<dbReference type="Proteomes" id="UP001418222">
    <property type="component" value="Unassembled WGS sequence"/>
</dbReference>
<sequence length="72" mass="8599">MLGNPPIRDTIIHHRAVGNIRHYSPTIRLHRLGLVPRPKPHFILPAHSMSNPSQFRRRWRLHLLLRHRRPSL</sequence>
<proteinExistence type="predicted"/>
<evidence type="ECO:0000313" key="2">
    <source>
        <dbReference type="Proteomes" id="UP001418222"/>
    </source>
</evidence>
<gene>
    <name evidence="1" type="ORF">KSP39_PZI023182</name>
</gene>